<reference evidence="3" key="1">
    <citation type="journal article" date="2019" name="Int. J. Syst. Evol. Microbiol.">
        <title>The Global Catalogue of Microorganisms (GCM) 10K type strain sequencing project: providing services to taxonomists for standard genome sequencing and annotation.</title>
        <authorList>
            <consortium name="The Broad Institute Genomics Platform"/>
            <consortium name="The Broad Institute Genome Sequencing Center for Infectious Disease"/>
            <person name="Wu L."/>
            <person name="Ma J."/>
        </authorList>
    </citation>
    <scope>NUCLEOTIDE SEQUENCE [LARGE SCALE GENOMIC DNA]</scope>
    <source>
        <strain evidence="3">JCM 14545</strain>
    </source>
</reference>
<name>A0ABP5BCG3_9PSEU</name>
<keyword evidence="1" id="KW-1133">Transmembrane helix</keyword>
<dbReference type="Proteomes" id="UP001501116">
    <property type="component" value="Unassembled WGS sequence"/>
</dbReference>
<dbReference type="EMBL" id="BAAANN010000002">
    <property type="protein sequence ID" value="GAA1940484.1"/>
    <property type="molecule type" value="Genomic_DNA"/>
</dbReference>
<keyword evidence="1" id="KW-0812">Transmembrane</keyword>
<evidence type="ECO:0000313" key="2">
    <source>
        <dbReference type="EMBL" id="GAA1940484.1"/>
    </source>
</evidence>
<evidence type="ECO:0000256" key="1">
    <source>
        <dbReference type="SAM" id="Phobius"/>
    </source>
</evidence>
<dbReference type="RefSeq" id="WP_344412815.1">
    <property type="nucleotide sequence ID" value="NZ_BAAANN010000002.1"/>
</dbReference>
<keyword evidence="1" id="KW-0472">Membrane</keyword>
<protein>
    <submittedName>
        <fullName evidence="2">Uncharacterized protein</fullName>
    </submittedName>
</protein>
<keyword evidence="3" id="KW-1185">Reference proteome</keyword>
<gene>
    <name evidence="2" type="ORF">GCM10009754_04640</name>
</gene>
<comment type="caution">
    <text evidence="2">The sequence shown here is derived from an EMBL/GenBank/DDBJ whole genome shotgun (WGS) entry which is preliminary data.</text>
</comment>
<accession>A0ABP5BCG3</accession>
<proteinExistence type="predicted"/>
<organism evidence="2 3">
    <name type="scientific">Amycolatopsis minnesotensis</name>
    <dbReference type="NCBI Taxonomy" id="337894"/>
    <lineage>
        <taxon>Bacteria</taxon>
        <taxon>Bacillati</taxon>
        <taxon>Actinomycetota</taxon>
        <taxon>Actinomycetes</taxon>
        <taxon>Pseudonocardiales</taxon>
        <taxon>Pseudonocardiaceae</taxon>
        <taxon>Amycolatopsis</taxon>
    </lineage>
</organism>
<sequence length="82" mass="8654">MALPSPDAGSQDVGALATDPPLWRFAFQAFSGRCVPFWITLWLLLLLSGLLALGWLVGPWAPGALGALGLVGGVIKKARVKR</sequence>
<feature type="transmembrane region" description="Helical" evidence="1">
    <location>
        <begin position="34"/>
        <end position="53"/>
    </location>
</feature>
<evidence type="ECO:0000313" key="3">
    <source>
        <dbReference type="Proteomes" id="UP001501116"/>
    </source>
</evidence>